<dbReference type="GeneID" id="61262869"/>
<feature type="transmembrane region" description="Helical" evidence="2">
    <location>
        <begin position="265"/>
        <end position="286"/>
    </location>
</feature>
<reference evidence="4 6" key="4">
    <citation type="submission" date="2020-12" db="EMBL/GenBank/DDBJ databases">
        <title>FDA dAtabase for Regulatory Grade micrObial Sequences (FDA-ARGOS): Supporting development and validation of Infectious Disease Dx tests.</title>
        <authorList>
            <person name="Sproer C."/>
            <person name="Gronow S."/>
            <person name="Severitt S."/>
            <person name="Schroder I."/>
            <person name="Tallon L."/>
            <person name="Sadzewicz L."/>
            <person name="Zhao X."/>
            <person name="Boylan J."/>
            <person name="Ott S."/>
            <person name="Bowen H."/>
            <person name="Vavikolanu K."/>
            <person name="Mehta A."/>
            <person name="Aluvathingal J."/>
            <person name="Nadendla S."/>
            <person name="Lowell S."/>
            <person name="Myers T."/>
            <person name="Yan Y."/>
            <person name="Sichtig H."/>
        </authorList>
    </citation>
    <scope>NUCLEOTIDE SEQUENCE [LARGE SCALE GENOMIC DNA]</scope>
    <source>
        <strain evidence="4 6">FDAARGOS_864</strain>
    </source>
</reference>
<dbReference type="STRING" id="37923.BK826_05740"/>
<evidence type="ECO:0000313" key="6">
    <source>
        <dbReference type="Proteomes" id="UP000594975"/>
    </source>
</evidence>
<dbReference type="KEGG" id="rkr:I6G21_05705"/>
<keyword evidence="2" id="KW-1133">Transmembrane helix</keyword>
<gene>
    <name evidence="3" type="ORF">AN277_0206365</name>
    <name evidence="4" type="ORF">I6G21_05705</name>
</gene>
<evidence type="ECO:0000256" key="2">
    <source>
        <dbReference type="SAM" id="Phobius"/>
    </source>
</evidence>
<name>A0A199NSN2_9MICC</name>
<reference evidence="3 5" key="3">
    <citation type="submission" date="2016-06" db="EMBL/GenBank/DDBJ databases">
        <title>Identification of putative biosynthetic pathways for the production of bioactive secondary metabolites by the marine actinomycete Kocuria kristinae RUTW2-3.</title>
        <authorList>
            <person name="Waterworth S.C."/>
            <person name="Walmsley T.A."/>
            <person name="Matongo T."/>
            <person name="Davies-Coleman M.T."/>
            <person name="Dorrington R.A."/>
        </authorList>
    </citation>
    <scope>NUCLEOTIDE SEQUENCE [LARGE SCALE GENOMIC DNA]</scope>
    <source>
        <strain evidence="5">RuSp02-3</strain>
        <strain evidence="3">RUTW2-3</strain>
    </source>
</reference>
<evidence type="ECO:0000313" key="4">
    <source>
        <dbReference type="EMBL" id="QPT52845.1"/>
    </source>
</evidence>
<evidence type="ECO:0000313" key="3">
    <source>
        <dbReference type="EMBL" id="OAX51815.1"/>
    </source>
</evidence>
<dbReference type="RefSeq" id="WP_058730370.1">
    <property type="nucleotide sequence ID" value="NZ_CP065738.1"/>
</dbReference>
<dbReference type="Proteomes" id="UP000053171">
    <property type="component" value="Unassembled WGS sequence"/>
</dbReference>
<proteinExistence type="predicted"/>
<dbReference type="EMBL" id="LJBJ02000011">
    <property type="protein sequence ID" value="OAX51815.1"/>
    <property type="molecule type" value="Genomic_DNA"/>
</dbReference>
<keyword evidence="5" id="KW-1185">Reference proteome</keyword>
<evidence type="ECO:0000313" key="5">
    <source>
        <dbReference type="Proteomes" id="UP000053171"/>
    </source>
</evidence>
<organism evidence="3 5">
    <name type="scientific">Rothia kristinae</name>
    <dbReference type="NCBI Taxonomy" id="37923"/>
    <lineage>
        <taxon>Bacteria</taxon>
        <taxon>Bacillati</taxon>
        <taxon>Actinomycetota</taxon>
        <taxon>Actinomycetes</taxon>
        <taxon>Micrococcales</taxon>
        <taxon>Micrococcaceae</taxon>
        <taxon>Rothia</taxon>
    </lineage>
</organism>
<feature type="region of interest" description="Disordered" evidence="1">
    <location>
        <begin position="379"/>
        <end position="418"/>
    </location>
</feature>
<dbReference type="AlphaFoldDB" id="A0A199NSN2"/>
<reference evidence="3" key="2">
    <citation type="submission" date="2016-04" db="EMBL/GenBank/DDBJ databases">
        <authorList>
            <person name="Evans L.H."/>
            <person name="Alamgir A."/>
            <person name="Owens N."/>
            <person name="Weber N.D."/>
            <person name="Virtaneva K."/>
            <person name="Barbian K."/>
            <person name="Babar A."/>
            <person name="Rosenke K."/>
        </authorList>
    </citation>
    <scope>NUCLEOTIDE SEQUENCE [LARGE SCALE GENOMIC DNA]</scope>
    <source>
        <strain evidence="3">RUTW2-3</strain>
    </source>
</reference>
<keyword evidence="2" id="KW-0472">Membrane</keyword>
<feature type="transmembrane region" description="Helical" evidence="2">
    <location>
        <begin position="293"/>
        <end position="312"/>
    </location>
</feature>
<feature type="compositionally biased region" description="Low complexity" evidence="1">
    <location>
        <begin position="394"/>
        <end position="411"/>
    </location>
</feature>
<accession>A0A199NSN2</accession>
<feature type="transmembrane region" description="Helical" evidence="2">
    <location>
        <begin position="26"/>
        <end position="46"/>
    </location>
</feature>
<reference evidence="5" key="1">
    <citation type="submission" date="2016-04" db="EMBL/GenBank/DDBJ databases">
        <authorList>
            <person name="Waterworth S."/>
            <person name="Matcher G."/>
        </authorList>
    </citation>
    <scope>NUCLEOTIDE SEQUENCE [LARGE SCALE GENOMIC DNA]</scope>
    <source>
        <strain evidence="5">RuSp02-3</strain>
    </source>
</reference>
<feature type="transmembrane region" description="Helical" evidence="2">
    <location>
        <begin position="203"/>
        <end position="225"/>
    </location>
</feature>
<feature type="transmembrane region" description="Helical" evidence="2">
    <location>
        <begin position="232"/>
        <end position="253"/>
    </location>
</feature>
<feature type="transmembrane region" description="Helical" evidence="2">
    <location>
        <begin position="350"/>
        <end position="370"/>
    </location>
</feature>
<dbReference type="EMBL" id="CP065738">
    <property type="protein sequence ID" value="QPT52845.1"/>
    <property type="molecule type" value="Genomic_DNA"/>
</dbReference>
<sequence>MSAPEQAAAAPAASRRIHAPSSWPRAGMVALICAVVVTIIVLAFTWPTKTQEAKDLPISVAGPQERVQQLEDTLEQARPGVFDFHEVSSRDDAEQQIRRQETVGAIVFSDDAQQPPEILKATAAGTVPAQLMTALGEQLQSQIRAGLQQRADAAQQQLQASGAQASPQQIQQAVGLQKAAASTKVTVTDVVGLSDEDPNGAGFTAASFPLVLGGIIGGVLVNTMVHGLWRRLFAAGAYAVVAGLSLTLILHTWFGFVQGGFLVDWMVFILSVLGTSSFILGCTALIGNAGIGLGAVITMFLGNPLSGAQVPWQFYPHPWGWIGQHLVPGAAQHLLRSESFFPDADTAEQWWTLIFWALLGVALTVVGYLVHHHGRTSDVSEEQWEEAHEGGARGAESASSVASQAGAATAAPRHRAAG</sequence>
<evidence type="ECO:0000256" key="1">
    <source>
        <dbReference type="SAM" id="MobiDB-lite"/>
    </source>
</evidence>
<keyword evidence="2" id="KW-0812">Transmembrane</keyword>
<protein>
    <submittedName>
        <fullName evidence="4">ABC transporter permease</fullName>
    </submittedName>
</protein>
<dbReference type="Proteomes" id="UP000594975">
    <property type="component" value="Chromosome"/>
</dbReference>